<dbReference type="CDD" id="cd07041">
    <property type="entry name" value="STAS_RsbR_RsbS_like"/>
    <property type="match status" value="1"/>
</dbReference>
<sequence length="272" mass="30508">MIKSKDYLKPITETILAEKMALANMPPSHDHIDEATLVSMLKPWRHELIEVYAHSFLKDKEESEEAMDIWGEAVAGLLVSLDLKLDVALKEITYYRDRIGVIVKDQAEEEGFSFNHLYDVISKFNQIVDLAIQKVSQTYMRDYANNIEVAKYAIDELSVPLVQLTDEVGIIPIIGEIDTKRAQYLMTNALDKGSQLGLKYIILDLSGVSVIDTMVAAQIFKVVDALKLIGIETMISGVRPEIAQTMVSLGIKVDLKIYSSLRQAFGKISIDQ</sequence>
<dbReference type="KEGG" id="ble:BleG1_3636"/>
<accession>A0A060M6J6</accession>
<evidence type="ECO:0000256" key="1">
    <source>
        <dbReference type="ARBA" id="ARBA00022553"/>
    </source>
</evidence>
<dbReference type="Proteomes" id="UP000027142">
    <property type="component" value="Chromosome"/>
</dbReference>
<dbReference type="eggNOG" id="COG1366">
    <property type="taxonomic scope" value="Bacteria"/>
</dbReference>
<name>A0A060M6J6_9BACI</name>
<dbReference type="Pfam" id="PF01740">
    <property type="entry name" value="STAS"/>
    <property type="match status" value="1"/>
</dbReference>
<dbReference type="Gene3D" id="3.30.750.24">
    <property type="entry name" value="STAS domain"/>
    <property type="match status" value="1"/>
</dbReference>
<protein>
    <submittedName>
        <fullName evidence="3">RsbT co-antagonist protein rsbRD</fullName>
    </submittedName>
</protein>
<keyword evidence="1" id="KW-0597">Phosphoprotein</keyword>
<dbReference type="SUPFAM" id="SSF52091">
    <property type="entry name" value="SpoIIaa-like"/>
    <property type="match status" value="1"/>
</dbReference>
<dbReference type="EMBL" id="CP003923">
    <property type="protein sequence ID" value="AIC96183.1"/>
    <property type="molecule type" value="Genomic_DNA"/>
</dbReference>
<reference evidence="3 4" key="1">
    <citation type="journal article" date="2014" name="Gene">
        <title>A comparative genomic analysis of the alkalitolerant soil bacterium Bacillus lehensis G1.</title>
        <authorList>
            <person name="Noor Y.M."/>
            <person name="Samsulrizal N.H."/>
            <person name="Jema'on N.A."/>
            <person name="Low K.O."/>
            <person name="Ramli A.N."/>
            <person name="Alias N.I."/>
            <person name="Damis S.I."/>
            <person name="Fuzi S.F."/>
            <person name="Isa M.N."/>
            <person name="Murad A.M."/>
            <person name="Raih M.F."/>
            <person name="Bakar F.D."/>
            <person name="Najimudin N."/>
            <person name="Mahadi N.M."/>
            <person name="Illias R.M."/>
        </authorList>
    </citation>
    <scope>NUCLEOTIDE SEQUENCE [LARGE SCALE GENOMIC DNA]</scope>
    <source>
        <strain evidence="3 4">G1</strain>
    </source>
</reference>
<feature type="domain" description="STAS" evidence="2">
    <location>
        <begin position="158"/>
        <end position="268"/>
    </location>
</feature>
<dbReference type="RefSeq" id="WP_051667668.1">
    <property type="nucleotide sequence ID" value="NZ_CP003923.1"/>
</dbReference>
<dbReference type="InterPro" id="IPR002645">
    <property type="entry name" value="STAS_dom"/>
</dbReference>
<evidence type="ECO:0000313" key="3">
    <source>
        <dbReference type="EMBL" id="AIC96183.1"/>
    </source>
</evidence>
<dbReference type="PATRIC" id="fig|1246626.3.peg.3627"/>
<keyword evidence="4" id="KW-1185">Reference proteome</keyword>
<dbReference type="STRING" id="1246626.BleG1_3636"/>
<dbReference type="OrthoDB" id="9800154at2"/>
<dbReference type="InterPro" id="IPR036513">
    <property type="entry name" value="STAS_dom_sf"/>
</dbReference>
<organism evidence="3 4">
    <name type="scientific">Shouchella lehensis G1</name>
    <dbReference type="NCBI Taxonomy" id="1246626"/>
    <lineage>
        <taxon>Bacteria</taxon>
        <taxon>Bacillati</taxon>
        <taxon>Bacillota</taxon>
        <taxon>Bacilli</taxon>
        <taxon>Bacillales</taxon>
        <taxon>Bacillaceae</taxon>
        <taxon>Shouchella</taxon>
    </lineage>
</organism>
<dbReference type="InterPro" id="IPR051932">
    <property type="entry name" value="Bact_StressResp_Reg"/>
</dbReference>
<dbReference type="PROSITE" id="PS50801">
    <property type="entry name" value="STAS"/>
    <property type="match status" value="1"/>
</dbReference>
<dbReference type="AlphaFoldDB" id="A0A060M6J6"/>
<dbReference type="PANTHER" id="PTHR33745:SF3">
    <property type="entry name" value="RSBT CO-ANTAGONIST PROTEIN RSBRC"/>
    <property type="match status" value="1"/>
</dbReference>
<dbReference type="PANTHER" id="PTHR33745">
    <property type="entry name" value="RSBT ANTAGONIST PROTEIN RSBS-RELATED"/>
    <property type="match status" value="1"/>
</dbReference>
<dbReference type="HOGENOM" id="CLU_026775_0_1_9"/>
<evidence type="ECO:0000259" key="2">
    <source>
        <dbReference type="PROSITE" id="PS50801"/>
    </source>
</evidence>
<gene>
    <name evidence="3" type="ORF">BleG1_3636</name>
</gene>
<proteinExistence type="predicted"/>
<evidence type="ECO:0000313" key="4">
    <source>
        <dbReference type="Proteomes" id="UP000027142"/>
    </source>
</evidence>